<accession>V8QQG9</accession>
<dbReference type="PANTHER" id="PTHR43782">
    <property type="entry name" value="ARGINASE"/>
    <property type="match status" value="1"/>
</dbReference>
<evidence type="ECO:0000313" key="5">
    <source>
        <dbReference type="EMBL" id="ETF01578.1"/>
    </source>
</evidence>
<dbReference type="GO" id="GO:0004053">
    <property type="term" value="F:arginase activity"/>
    <property type="evidence" value="ECO:0007669"/>
    <property type="project" value="TreeGrafter"/>
</dbReference>
<dbReference type="Pfam" id="PF00491">
    <property type="entry name" value="Arginase"/>
    <property type="match status" value="1"/>
</dbReference>
<dbReference type="CDD" id="cd09999">
    <property type="entry name" value="Arginase-like_1"/>
    <property type="match status" value="1"/>
</dbReference>
<dbReference type="InterPro" id="IPR006035">
    <property type="entry name" value="Ureohydrolase"/>
</dbReference>
<keyword evidence="3" id="KW-0464">Manganese</keyword>
<keyword evidence="2" id="KW-0378">Hydrolase</keyword>
<organism evidence="5 6">
    <name type="scientific">Advenella kashmirensis W13003</name>
    <dbReference type="NCBI Taxonomy" id="1424334"/>
    <lineage>
        <taxon>Bacteria</taxon>
        <taxon>Pseudomonadati</taxon>
        <taxon>Pseudomonadota</taxon>
        <taxon>Betaproteobacteria</taxon>
        <taxon>Burkholderiales</taxon>
        <taxon>Alcaligenaceae</taxon>
    </lineage>
</organism>
<reference evidence="5 6" key="1">
    <citation type="journal article" date="2014" name="Genome Announc.">
        <title>Draft Genome Sequence of Advenella kashmirensis Strain W13003, a Polycyclic Aromatic Hydrocarbon-Degrading Bacterium.</title>
        <authorList>
            <person name="Wang X."/>
            <person name="Jin D."/>
            <person name="Zhou L."/>
            <person name="Wu L."/>
            <person name="An W."/>
            <person name="Zhao L."/>
        </authorList>
    </citation>
    <scope>NUCLEOTIDE SEQUENCE [LARGE SCALE GENOMIC DNA]</scope>
    <source>
        <strain evidence="5 6">W13003</strain>
    </source>
</reference>
<sequence length="296" mass="32612">MTKFDEKSLRLIFPLWQGGDNPPYYLGSKLLAWLAPEPTGPVEEVPVEPSGNVALPVENKMRGRSVLVRQTQAAQDIVQRRQPDSVVVLGGDCLVSLAPFAWLSERYGDKLGVLWIDSHPDVQNPEQYSNAHAHVLGTLMGQGDPDLTRFVSRPISPRNVMIAGIHSPLPHEAAFIARHGIRTCAPEAVREGAEPVMQWLDESCIEVLAIHFDLDVLDPAHFRSVLFARPGRGQDDFGNVAEGKLDISDVLQLIRQVASKKKVVGLTLAEHLPWDAVNLRTMLAQLPLLSHEGESS</sequence>
<evidence type="ECO:0000313" key="6">
    <source>
        <dbReference type="Proteomes" id="UP000018733"/>
    </source>
</evidence>
<dbReference type="Proteomes" id="UP000018733">
    <property type="component" value="Unassembled WGS sequence"/>
</dbReference>
<dbReference type="STRING" id="1424334.W822_12240"/>
<protein>
    <submittedName>
        <fullName evidence="5">Arginase</fullName>
    </submittedName>
</protein>
<keyword evidence="1" id="KW-0479">Metal-binding</keyword>
<keyword evidence="6" id="KW-1185">Reference proteome</keyword>
<dbReference type="OrthoDB" id="9789727at2"/>
<dbReference type="RefSeq" id="WP_024005414.1">
    <property type="nucleotide sequence ID" value="NZ_KI650980.1"/>
</dbReference>
<dbReference type="AlphaFoldDB" id="V8QQG9"/>
<dbReference type="PROSITE" id="PS51409">
    <property type="entry name" value="ARGINASE_2"/>
    <property type="match status" value="1"/>
</dbReference>
<dbReference type="PATRIC" id="fig|1424334.3.peg.2464"/>
<dbReference type="PANTHER" id="PTHR43782:SF3">
    <property type="entry name" value="ARGINASE"/>
    <property type="match status" value="1"/>
</dbReference>
<dbReference type="InterPro" id="IPR023696">
    <property type="entry name" value="Ureohydrolase_dom_sf"/>
</dbReference>
<dbReference type="eggNOG" id="COG0010">
    <property type="taxonomic scope" value="Bacteria"/>
</dbReference>
<dbReference type="EMBL" id="AYXT01000010">
    <property type="protein sequence ID" value="ETF01578.1"/>
    <property type="molecule type" value="Genomic_DNA"/>
</dbReference>
<name>V8QQG9_9BURK</name>
<dbReference type="HOGENOM" id="CLU_085654_1_0_4"/>
<evidence type="ECO:0000256" key="2">
    <source>
        <dbReference type="ARBA" id="ARBA00022801"/>
    </source>
</evidence>
<dbReference type="Gene3D" id="3.40.800.10">
    <property type="entry name" value="Ureohydrolase domain"/>
    <property type="match status" value="1"/>
</dbReference>
<gene>
    <name evidence="5" type="ORF">W822_12240</name>
</gene>
<dbReference type="GO" id="GO:0030145">
    <property type="term" value="F:manganese ion binding"/>
    <property type="evidence" value="ECO:0007669"/>
    <property type="project" value="TreeGrafter"/>
</dbReference>
<evidence type="ECO:0000256" key="1">
    <source>
        <dbReference type="ARBA" id="ARBA00022723"/>
    </source>
</evidence>
<proteinExistence type="inferred from homology"/>
<evidence type="ECO:0000256" key="4">
    <source>
        <dbReference type="PROSITE-ProRule" id="PRU00742"/>
    </source>
</evidence>
<evidence type="ECO:0000256" key="3">
    <source>
        <dbReference type="ARBA" id="ARBA00023211"/>
    </source>
</evidence>
<comment type="caution">
    <text evidence="5">The sequence shown here is derived from an EMBL/GenBank/DDBJ whole genome shotgun (WGS) entry which is preliminary data.</text>
</comment>
<dbReference type="GO" id="GO:0005829">
    <property type="term" value="C:cytosol"/>
    <property type="evidence" value="ECO:0007669"/>
    <property type="project" value="TreeGrafter"/>
</dbReference>
<comment type="similarity">
    <text evidence="4">Belongs to the arginase family.</text>
</comment>
<dbReference type="SUPFAM" id="SSF52768">
    <property type="entry name" value="Arginase/deacetylase"/>
    <property type="match status" value="1"/>
</dbReference>